<feature type="region of interest" description="Disordered" evidence="1">
    <location>
        <begin position="259"/>
        <end position="343"/>
    </location>
</feature>
<name>A0A915IC05_ROMCU</name>
<proteinExistence type="predicted"/>
<reference evidence="3" key="1">
    <citation type="submission" date="2022-11" db="UniProtKB">
        <authorList>
            <consortium name="WormBaseParasite"/>
        </authorList>
    </citation>
    <scope>IDENTIFICATION</scope>
</reference>
<keyword evidence="2" id="KW-1185">Reference proteome</keyword>
<feature type="compositionally biased region" description="Basic and acidic residues" evidence="1">
    <location>
        <begin position="308"/>
        <end position="343"/>
    </location>
</feature>
<evidence type="ECO:0000313" key="3">
    <source>
        <dbReference type="WBParaSite" id="nRc.2.0.1.t11417-RA"/>
    </source>
</evidence>
<sequence>METAVEQMDIDESNYTAKLHSQFHFYWCLLNIMDFQKCYSFTTPIYAYPLLTTASVHTLTTEELLDHPTSAQDVEPTNEELLDRLILDLNITKLPPSADVSALPPSTATAHFTGTATQITDFLKVMLDAISTLAPVPMDESTLIQPTPMDAEMNTTTTDQTLTDIPEETLTDIPEETITDQSTAMDITPQEPAVVAPQPAPAVDPRIHLATPVVLPGPPMITTVAAASYIAPVHFSQQIISDSQWQALAAALTTPSKLTTRCCKQHPQQKARETAGQTSSQTSATLQPKVTTTKTAAPAKQTLPAHQSDSHPSCHESHHHDDCHRKETKHSPHKDTTNRDRGQ</sequence>
<accession>A0A915IC05</accession>
<dbReference type="Proteomes" id="UP000887565">
    <property type="component" value="Unplaced"/>
</dbReference>
<dbReference type="AlphaFoldDB" id="A0A915IC05"/>
<feature type="compositionally biased region" description="Low complexity" evidence="1">
    <location>
        <begin position="277"/>
        <end position="305"/>
    </location>
</feature>
<organism evidence="2 3">
    <name type="scientific">Romanomermis culicivorax</name>
    <name type="common">Nematode worm</name>
    <dbReference type="NCBI Taxonomy" id="13658"/>
    <lineage>
        <taxon>Eukaryota</taxon>
        <taxon>Metazoa</taxon>
        <taxon>Ecdysozoa</taxon>
        <taxon>Nematoda</taxon>
        <taxon>Enoplea</taxon>
        <taxon>Dorylaimia</taxon>
        <taxon>Mermithida</taxon>
        <taxon>Mermithoidea</taxon>
        <taxon>Mermithidae</taxon>
        <taxon>Romanomermis</taxon>
    </lineage>
</organism>
<dbReference type="WBParaSite" id="nRc.2.0.1.t11417-RA">
    <property type="protein sequence ID" value="nRc.2.0.1.t11417-RA"/>
    <property type="gene ID" value="nRc.2.0.1.g11417"/>
</dbReference>
<evidence type="ECO:0000256" key="1">
    <source>
        <dbReference type="SAM" id="MobiDB-lite"/>
    </source>
</evidence>
<protein>
    <submittedName>
        <fullName evidence="3">Uncharacterized protein</fullName>
    </submittedName>
</protein>
<evidence type="ECO:0000313" key="2">
    <source>
        <dbReference type="Proteomes" id="UP000887565"/>
    </source>
</evidence>